<dbReference type="GO" id="GO:0003677">
    <property type="term" value="F:DNA binding"/>
    <property type="evidence" value="ECO:0007669"/>
    <property type="project" value="InterPro"/>
</dbReference>
<keyword evidence="7" id="KW-0255">Endonuclease</keyword>
<dbReference type="InterPro" id="IPR018246">
    <property type="entry name" value="AP_endonuc_F2_Zn_BS"/>
</dbReference>
<evidence type="ECO:0000313" key="9">
    <source>
        <dbReference type="EMBL" id="OGY72287.1"/>
    </source>
</evidence>
<comment type="cofactor">
    <cofactor evidence="7">
        <name>Zn(2+)</name>
        <dbReference type="ChEBI" id="CHEBI:29105"/>
    </cofactor>
    <text evidence="7">Binds 3 Zn(2+) ions.</text>
</comment>
<dbReference type="PROSITE" id="PS51432">
    <property type="entry name" value="AP_NUCLEASE_F2_4"/>
    <property type="match status" value="1"/>
</dbReference>
<feature type="binding site" evidence="7">
    <location>
        <position position="228"/>
    </location>
    <ligand>
        <name>Zn(2+)</name>
        <dbReference type="ChEBI" id="CHEBI:29105"/>
        <label>3</label>
    </ligand>
</feature>
<dbReference type="NCBIfam" id="TIGR00587">
    <property type="entry name" value="nfo"/>
    <property type="match status" value="1"/>
</dbReference>
<dbReference type="PROSITE" id="PS00731">
    <property type="entry name" value="AP_NUCLEASE_F2_3"/>
    <property type="match status" value="1"/>
</dbReference>
<dbReference type="Proteomes" id="UP000178315">
    <property type="component" value="Unassembled WGS sequence"/>
</dbReference>
<comment type="similarity">
    <text evidence="1 7">Belongs to the AP endonuclease 2 family.</text>
</comment>
<feature type="binding site" evidence="7">
    <location>
        <position position="213"/>
    </location>
    <ligand>
        <name>Zn(2+)</name>
        <dbReference type="ChEBI" id="CHEBI:29105"/>
        <label>2</label>
    </ligand>
</feature>
<dbReference type="CDD" id="cd00019">
    <property type="entry name" value="AP2Ec"/>
    <property type="match status" value="1"/>
</dbReference>
<dbReference type="SMART" id="SM00518">
    <property type="entry name" value="AP2Ec"/>
    <property type="match status" value="1"/>
</dbReference>
<evidence type="ECO:0000259" key="8">
    <source>
        <dbReference type="Pfam" id="PF01261"/>
    </source>
</evidence>
<dbReference type="PANTHER" id="PTHR21445:SF0">
    <property type="entry name" value="APURINIC-APYRIMIDINIC ENDONUCLEASE"/>
    <property type="match status" value="1"/>
</dbReference>
<comment type="function">
    <text evidence="7">Endonuclease IV plays a role in DNA repair. It cleaves phosphodiester bonds at apurinic or apyrimidinic (AP) sites, generating a 3'-hydroxyl group and a 5'-terminal sugar phosphate.</text>
</comment>
<sequence length="286" mass="31425">MPLFGAHVSIAGGIDKAAERAYKHGCEVMQIFLQSPQTFKTPQTTPEQTKKFFVSLKKYDIQRVYVHAPYLINLASSNNKIRYGSIGLIRKNLERASGLGSVALMTHIGSYGGEDKEKGLNTVVQSLTKILKGYAGSCQLLLELSAGSGKIIGSQFEEMKIILAAIHDYPIGICLDTAHIFASGYSLDGALNINQTLKVFDKNIGLSKLKVIHLNDSLVPFGSKKDRHADIGDGKIGLQNFKVLINHPKLRAIDMILETPGGVDRRLQDMRLLKTFRASTVGKKRE</sequence>
<dbReference type="SUPFAM" id="SSF51658">
    <property type="entry name" value="Xylose isomerase-like"/>
    <property type="match status" value="1"/>
</dbReference>
<feature type="binding site" evidence="7">
    <location>
        <position position="176"/>
    </location>
    <ligand>
        <name>Zn(2+)</name>
        <dbReference type="ChEBI" id="CHEBI:29105"/>
        <label>2</label>
    </ligand>
</feature>
<evidence type="ECO:0000256" key="3">
    <source>
        <dbReference type="ARBA" id="ARBA00022763"/>
    </source>
</evidence>
<dbReference type="EC" id="3.1.21.2" evidence="7"/>
<evidence type="ECO:0000313" key="10">
    <source>
        <dbReference type="Proteomes" id="UP000178315"/>
    </source>
</evidence>
<dbReference type="PROSITE" id="PS00729">
    <property type="entry name" value="AP_NUCLEASE_F2_1"/>
    <property type="match status" value="1"/>
</dbReference>
<keyword evidence="7" id="KW-0540">Nuclease</keyword>
<organism evidence="9 10">
    <name type="scientific">Candidatus Jacksonbacteria bacterium RIFCSPLOWO2_02_FULL_44_20</name>
    <dbReference type="NCBI Taxonomy" id="1798460"/>
    <lineage>
        <taxon>Bacteria</taxon>
        <taxon>Candidatus Jacksoniibacteriota</taxon>
    </lineage>
</organism>
<dbReference type="GO" id="GO:0008833">
    <property type="term" value="F:deoxyribonuclease IV (phage-T4-induced) activity"/>
    <property type="evidence" value="ECO:0007669"/>
    <property type="project" value="UniProtKB-UniRule"/>
</dbReference>
<comment type="caution">
    <text evidence="9">The sequence shown here is derived from an EMBL/GenBank/DDBJ whole genome shotgun (WGS) entry which is preliminary data.</text>
</comment>
<protein>
    <recommendedName>
        <fullName evidence="7">Probable endonuclease 4</fullName>
        <ecNumber evidence="7">3.1.21.2</ecNumber>
    </recommendedName>
    <alternativeName>
        <fullName evidence="7">Endodeoxyribonuclease IV</fullName>
    </alternativeName>
    <alternativeName>
        <fullName evidence="7">Endonuclease IV</fullName>
    </alternativeName>
</protein>
<comment type="catalytic activity">
    <reaction evidence="7">
        <text>Endonucleolytic cleavage to 5'-phosphooligonucleotide end-products.</text>
        <dbReference type="EC" id="3.1.21.2"/>
    </reaction>
</comment>
<feature type="binding site" evidence="7">
    <location>
        <position position="179"/>
    </location>
    <ligand>
        <name>Zn(2+)</name>
        <dbReference type="ChEBI" id="CHEBI:29105"/>
        <label>3</label>
    </ligand>
</feature>
<dbReference type="InterPro" id="IPR036237">
    <property type="entry name" value="Xyl_isomerase-like_sf"/>
</dbReference>
<dbReference type="GO" id="GO:0008081">
    <property type="term" value="F:phosphoric diester hydrolase activity"/>
    <property type="evidence" value="ECO:0007669"/>
    <property type="project" value="TreeGrafter"/>
</dbReference>
<dbReference type="AlphaFoldDB" id="A0A1G2A872"/>
<evidence type="ECO:0000256" key="5">
    <source>
        <dbReference type="ARBA" id="ARBA00022833"/>
    </source>
</evidence>
<feature type="binding site" evidence="7">
    <location>
        <position position="258"/>
    </location>
    <ligand>
        <name>Zn(2+)</name>
        <dbReference type="ChEBI" id="CHEBI:29105"/>
        <label>2</label>
    </ligand>
</feature>
<feature type="binding site" evidence="7">
    <location>
        <position position="107"/>
    </location>
    <ligand>
        <name>Zn(2+)</name>
        <dbReference type="ChEBI" id="CHEBI:29105"/>
        <label>1</label>
    </ligand>
</feature>
<keyword evidence="5 7" id="KW-0862">Zinc</keyword>
<keyword evidence="2 7" id="KW-0479">Metal-binding</keyword>
<gene>
    <name evidence="7" type="primary">nfo</name>
    <name evidence="9" type="ORF">A3H61_00690</name>
</gene>
<dbReference type="Pfam" id="PF01261">
    <property type="entry name" value="AP_endonuc_2"/>
    <property type="match status" value="1"/>
</dbReference>
<dbReference type="InterPro" id="IPR013022">
    <property type="entry name" value="Xyl_isomerase-like_TIM-brl"/>
</dbReference>
<dbReference type="FunFam" id="3.20.20.150:FF:000001">
    <property type="entry name" value="Probable endonuclease 4"/>
    <property type="match status" value="1"/>
</dbReference>
<keyword evidence="4 7" id="KW-0378">Hydrolase</keyword>
<proteinExistence type="inferred from homology"/>
<dbReference type="Gene3D" id="3.20.20.150">
    <property type="entry name" value="Divalent-metal-dependent TIM barrel enzymes"/>
    <property type="match status" value="1"/>
</dbReference>
<evidence type="ECO:0000256" key="2">
    <source>
        <dbReference type="ARBA" id="ARBA00022723"/>
    </source>
</evidence>
<feature type="domain" description="Xylose isomerase-like TIM barrel" evidence="8">
    <location>
        <begin position="19"/>
        <end position="274"/>
    </location>
</feature>
<name>A0A1G2A872_9BACT</name>
<dbReference type="GO" id="GO:0008270">
    <property type="term" value="F:zinc ion binding"/>
    <property type="evidence" value="ECO:0007669"/>
    <property type="project" value="UniProtKB-UniRule"/>
</dbReference>
<dbReference type="PANTHER" id="PTHR21445">
    <property type="entry name" value="ENDONUCLEASE IV ENDODEOXYRIBONUCLEASE IV"/>
    <property type="match status" value="1"/>
</dbReference>
<keyword evidence="3 7" id="KW-0227">DNA damage</keyword>
<dbReference type="GO" id="GO:0006284">
    <property type="term" value="P:base-excision repair"/>
    <property type="evidence" value="ECO:0007669"/>
    <property type="project" value="TreeGrafter"/>
</dbReference>
<dbReference type="HAMAP" id="MF_00152">
    <property type="entry name" value="Nfo"/>
    <property type="match status" value="1"/>
</dbReference>
<reference evidence="9 10" key="1">
    <citation type="journal article" date="2016" name="Nat. Commun.">
        <title>Thousands of microbial genomes shed light on interconnected biogeochemical processes in an aquifer system.</title>
        <authorList>
            <person name="Anantharaman K."/>
            <person name="Brown C.T."/>
            <person name="Hug L.A."/>
            <person name="Sharon I."/>
            <person name="Castelle C.J."/>
            <person name="Probst A.J."/>
            <person name="Thomas B.C."/>
            <person name="Singh A."/>
            <person name="Wilkins M.J."/>
            <person name="Karaoz U."/>
            <person name="Brodie E.L."/>
            <person name="Williams K.H."/>
            <person name="Hubbard S.S."/>
            <person name="Banfield J.F."/>
        </authorList>
    </citation>
    <scope>NUCLEOTIDE SEQUENCE [LARGE SCALE GENOMIC DNA]</scope>
</reference>
<dbReference type="GO" id="GO:0003906">
    <property type="term" value="F:DNA-(apurinic or apyrimidinic site) endonuclease activity"/>
    <property type="evidence" value="ECO:0007669"/>
    <property type="project" value="TreeGrafter"/>
</dbReference>
<keyword evidence="6 7" id="KW-0234">DNA repair</keyword>
<evidence type="ECO:0000256" key="6">
    <source>
        <dbReference type="ARBA" id="ARBA00023204"/>
    </source>
</evidence>
<feature type="binding site" evidence="7">
    <location>
        <position position="226"/>
    </location>
    <ligand>
        <name>Zn(2+)</name>
        <dbReference type="ChEBI" id="CHEBI:29105"/>
        <label>3</label>
    </ligand>
</feature>
<dbReference type="EMBL" id="MHJU01000038">
    <property type="protein sequence ID" value="OGY72287.1"/>
    <property type="molecule type" value="Genomic_DNA"/>
</dbReference>
<feature type="binding site" evidence="7">
    <location>
        <position position="143"/>
    </location>
    <ligand>
        <name>Zn(2+)</name>
        <dbReference type="ChEBI" id="CHEBI:29105"/>
        <label>2</label>
    </ligand>
</feature>
<accession>A0A1G2A872</accession>
<evidence type="ECO:0000256" key="1">
    <source>
        <dbReference type="ARBA" id="ARBA00005340"/>
    </source>
</evidence>
<dbReference type="InterPro" id="IPR001719">
    <property type="entry name" value="AP_endonuc_2"/>
</dbReference>
<feature type="binding site" evidence="7">
    <location>
        <position position="67"/>
    </location>
    <ligand>
        <name>Zn(2+)</name>
        <dbReference type="ChEBI" id="CHEBI:29105"/>
        <label>1</label>
    </ligand>
</feature>
<evidence type="ECO:0000256" key="7">
    <source>
        <dbReference type="HAMAP-Rule" id="MF_00152"/>
    </source>
</evidence>
<evidence type="ECO:0000256" key="4">
    <source>
        <dbReference type="ARBA" id="ARBA00022801"/>
    </source>
</evidence>
<feature type="binding site" evidence="7">
    <location>
        <position position="143"/>
    </location>
    <ligand>
        <name>Zn(2+)</name>
        <dbReference type="ChEBI" id="CHEBI:29105"/>
        <label>1</label>
    </ligand>
</feature>